<dbReference type="OrthoDB" id="7817736at2"/>
<accession>A0A270B754</accession>
<protein>
    <submittedName>
        <fullName evidence="2">Type IV secretion protein DotL</fullName>
    </submittedName>
</protein>
<keyword evidence="3" id="KW-1185">Reference proteome</keyword>
<proteinExistence type="predicted"/>
<evidence type="ECO:0000259" key="1">
    <source>
        <dbReference type="Pfam" id="PF10412"/>
    </source>
</evidence>
<dbReference type="EMBL" id="NDFP01000018">
    <property type="protein sequence ID" value="PAL20829.1"/>
    <property type="molecule type" value="Genomic_DNA"/>
</dbReference>
<feature type="domain" description="Type IV secretion system coupling protein TraD DNA-binding" evidence="1">
    <location>
        <begin position="136"/>
        <end position="256"/>
    </location>
</feature>
<evidence type="ECO:0000313" key="2">
    <source>
        <dbReference type="EMBL" id="PAL20829.1"/>
    </source>
</evidence>
<reference evidence="2 3" key="1">
    <citation type="submission" date="2017-04" db="EMBL/GenBank/DDBJ databases">
        <title>Kefir bacterial isolates.</title>
        <authorList>
            <person name="Kim Y."/>
            <person name="Blasche S."/>
            <person name="Patil K.R."/>
        </authorList>
    </citation>
    <scope>NUCLEOTIDE SEQUENCE [LARGE SCALE GENOMIC DNA]</scope>
    <source>
        <strain evidence="2 3">KR-2</strain>
    </source>
</reference>
<name>A0A270B754_9PROT</name>
<dbReference type="Pfam" id="PF10412">
    <property type="entry name" value="TrwB_AAD_bind"/>
    <property type="match status" value="1"/>
</dbReference>
<sequence length="754" mass="82559">MAFIRRRIDGPQDHHEQRAGIAYRDTRTLGAQLQEALTSEISAIGLVASAALSFSMPALTTALVPLSIAYAGYVLSRPTIMPLRLPACSSRKDYGNPVPDPKRPGIEIPGKAAGDWLLGWDENSGQQIWIGGSDLTMHGLLPGATGSGKTQFIYSLLCSALAQGTGFTIIDGKASNNLVFSLQALQRKWGAEANMRVINFLVSSGDRKTNTWNPFSSVNAEGMAELLRTLFLPDEKGGGNSAHFRDRAEALFGSVSQIFVWMRDHVGIPITAATIRANFSGIQSLIDLVGTQDTENRYRRFSYFNFRTQKIQSIPLPDNFPEALLHPVRAYVEETGGYSATKGDASNQDKVREQHSYVVGGFAKTFTMMTTTYGHIFNCEVPDVDLTDVLYNRRNLIVMLPSLENDPATNAAIGKTVITAQRYAMAAALGTSIEGDYEDLVINRPSSAKTPYLQIYDEFSYFATRGIDVMMAQARELNVGILLSFQEIGSLYATLGKDWAAPLLGNPKLKIFENIEDAGPTKEWVEQTGGTMQVSVLSGYENAPVLGVYADQLRADIREVKRISWSDIQDLRQGQAIILFRGKRIYTRLFYAGIKPSGTNRIYTPLVMNISAYHTTPAAAGISSSIEQTVFSHLCQGDDLVDETNLPPLNGGLGEIYNRIARIAGEHRTPESDKIALFGQPLPIRPYAPFECLFHNRPSPLPVGGRAGVVMIKPDVDKALYETLVNFEMRTGASEAAARNMVSQALNQISVSSA</sequence>
<dbReference type="PANTHER" id="PTHR30121">
    <property type="entry name" value="UNCHARACTERIZED PROTEIN YJGR-RELATED"/>
    <property type="match status" value="1"/>
</dbReference>
<dbReference type="InterPro" id="IPR027417">
    <property type="entry name" value="P-loop_NTPase"/>
</dbReference>
<comment type="caution">
    <text evidence="2">The sequence shown here is derived from an EMBL/GenBank/DDBJ whole genome shotgun (WGS) entry which is preliminary data.</text>
</comment>
<dbReference type="InterPro" id="IPR051162">
    <property type="entry name" value="T4SS_component"/>
</dbReference>
<dbReference type="InterPro" id="IPR019476">
    <property type="entry name" value="T4SS_TraD_DNA-bd"/>
</dbReference>
<dbReference type="Gene3D" id="3.40.50.300">
    <property type="entry name" value="P-loop containing nucleotide triphosphate hydrolases"/>
    <property type="match status" value="2"/>
</dbReference>
<organism evidence="2 3">
    <name type="scientific">Acetobacter syzygii</name>
    <dbReference type="NCBI Taxonomy" id="146476"/>
    <lineage>
        <taxon>Bacteria</taxon>
        <taxon>Pseudomonadati</taxon>
        <taxon>Pseudomonadota</taxon>
        <taxon>Alphaproteobacteria</taxon>
        <taxon>Acetobacterales</taxon>
        <taxon>Acetobacteraceae</taxon>
        <taxon>Acetobacter</taxon>
    </lineage>
</organism>
<dbReference type="PANTHER" id="PTHR30121:SF6">
    <property type="entry name" value="SLR6007 PROTEIN"/>
    <property type="match status" value="1"/>
</dbReference>
<dbReference type="AlphaFoldDB" id="A0A270B754"/>
<gene>
    <name evidence="2" type="ORF">B9K05_12490</name>
</gene>
<evidence type="ECO:0000313" key="3">
    <source>
        <dbReference type="Proteomes" id="UP000216033"/>
    </source>
</evidence>
<dbReference type="SUPFAM" id="SSF52540">
    <property type="entry name" value="P-loop containing nucleoside triphosphate hydrolases"/>
    <property type="match status" value="1"/>
</dbReference>
<dbReference type="Proteomes" id="UP000216033">
    <property type="component" value="Unassembled WGS sequence"/>
</dbReference>